<evidence type="ECO:0000256" key="3">
    <source>
        <dbReference type="ARBA" id="ARBA00023277"/>
    </source>
</evidence>
<dbReference type="Pfam" id="PF01915">
    <property type="entry name" value="Glyco_hydro_3_C"/>
    <property type="match status" value="1"/>
</dbReference>
<comment type="similarity">
    <text evidence="1">Belongs to the glycosyl hydrolase 3 family.</text>
</comment>
<evidence type="ECO:0000256" key="1">
    <source>
        <dbReference type="ARBA" id="ARBA00005336"/>
    </source>
</evidence>
<dbReference type="InterPro" id="IPR002772">
    <property type="entry name" value="Glyco_hydro_3_C"/>
</dbReference>
<evidence type="ECO:0000259" key="5">
    <source>
        <dbReference type="Pfam" id="PF01915"/>
    </source>
</evidence>
<dbReference type="GO" id="GO:0046556">
    <property type="term" value="F:alpha-L-arabinofuranosidase activity"/>
    <property type="evidence" value="ECO:0007669"/>
    <property type="project" value="TreeGrafter"/>
</dbReference>
<dbReference type="InterPro" id="IPR044993">
    <property type="entry name" value="BXL"/>
</dbReference>
<evidence type="ECO:0000313" key="7">
    <source>
        <dbReference type="Proteomes" id="UP001152087"/>
    </source>
</evidence>
<keyword evidence="4" id="KW-0326">Glycosidase</keyword>
<name>A0A9W8UWC7_9HYPO</name>
<keyword evidence="7" id="KW-1185">Reference proteome</keyword>
<dbReference type="GO" id="GO:0045493">
    <property type="term" value="P:xylan catabolic process"/>
    <property type="evidence" value="ECO:0007669"/>
    <property type="project" value="InterPro"/>
</dbReference>
<dbReference type="PANTHER" id="PTHR42721:SF3">
    <property type="entry name" value="BETA-D-XYLOSIDASE 5-RELATED"/>
    <property type="match status" value="1"/>
</dbReference>
<dbReference type="Gene3D" id="3.40.50.1700">
    <property type="entry name" value="Glycoside hydrolase family 3 C-terminal domain"/>
    <property type="match status" value="1"/>
</dbReference>
<evidence type="ECO:0000256" key="4">
    <source>
        <dbReference type="ARBA" id="ARBA00023295"/>
    </source>
</evidence>
<dbReference type="EMBL" id="JAOQAV010000067">
    <property type="protein sequence ID" value="KAJ4178834.1"/>
    <property type="molecule type" value="Genomic_DNA"/>
</dbReference>
<proteinExistence type="inferred from homology"/>
<evidence type="ECO:0000313" key="6">
    <source>
        <dbReference type="EMBL" id="KAJ4178834.1"/>
    </source>
</evidence>
<feature type="domain" description="Glycoside hydrolase family 3 C-terminal" evidence="5">
    <location>
        <begin position="1"/>
        <end position="170"/>
    </location>
</feature>
<organism evidence="6 7">
    <name type="scientific">Fusarium falciforme</name>
    <dbReference type="NCBI Taxonomy" id="195108"/>
    <lineage>
        <taxon>Eukaryota</taxon>
        <taxon>Fungi</taxon>
        <taxon>Dikarya</taxon>
        <taxon>Ascomycota</taxon>
        <taxon>Pezizomycotina</taxon>
        <taxon>Sordariomycetes</taxon>
        <taxon>Hypocreomycetidae</taxon>
        <taxon>Hypocreales</taxon>
        <taxon>Nectriaceae</taxon>
        <taxon>Fusarium</taxon>
        <taxon>Fusarium solani species complex</taxon>
    </lineage>
</organism>
<dbReference type="PANTHER" id="PTHR42721">
    <property type="entry name" value="SUGAR HYDROLASE-RELATED"/>
    <property type="match status" value="1"/>
</dbReference>
<gene>
    <name evidence="6" type="ORF">NW755_012949</name>
</gene>
<dbReference type="InterPro" id="IPR036881">
    <property type="entry name" value="Glyco_hydro_3_C_sf"/>
</dbReference>
<dbReference type="GO" id="GO:0009044">
    <property type="term" value="F:xylan 1,4-beta-xylosidase activity"/>
    <property type="evidence" value="ECO:0007669"/>
    <property type="project" value="InterPro"/>
</dbReference>
<comment type="caution">
    <text evidence="6">The sequence shown here is derived from an EMBL/GenBank/DDBJ whole genome shotgun (WGS) entry which is preliminary data.</text>
</comment>
<keyword evidence="3" id="KW-0119">Carbohydrate metabolism</keyword>
<sequence>MTLLKNDGILPLARKISNVAVIGPWFDATTQMQGNYQGTAPYLVSPFTAFKSAWSNVVQSVGTGISSTSTSDFSAALEAAKNADYIIYCGGIDTSVEAEGKDRGSISWPGNQLDLISQLAALKKRLIVVQFGGGQVDDSPLLSNPGVDAIVWAGYPGQEGGNALKDVLTAEFPIA</sequence>
<accession>A0A9W8UWC7</accession>
<dbReference type="AlphaFoldDB" id="A0A9W8UWC7"/>
<reference evidence="6" key="1">
    <citation type="submission" date="2022-09" db="EMBL/GenBank/DDBJ databases">
        <title>Fusarium specimens isolated from Avocado Roots.</title>
        <authorList>
            <person name="Stajich J."/>
            <person name="Roper C."/>
            <person name="Heimlech-Rivalta G."/>
        </authorList>
    </citation>
    <scope>NUCLEOTIDE SEQUENCE</scope>
    <source>
        <strain evidence="6">A02</strain>
    </source>
</reference>
<protein>
    <recommendedName>
        <fullName evidence="5">Glycoside hydrolase family 3 C-terminal domain-containing protein</fullName>
    </recommendedName>
</protein>
<dbReference type="GO" id="GO:0031222">
    <property type="term" value="P:arabinan catabolic process"/>
    <property type="evidence" value="ECO:0007669"/>
    <property type="project" value="TreeGrafter"/>
</dbReference>
<dbReference type="SUPFAM" id="SSF52279">
    <property type="entry name" value="Beta-D-glucan exohydrolase, C-terminal domain"/>
    <property type="match status" value="1"/>
</dbReference>
<dbReference type="Proteomes" id="UP001152087">
    <property type="component" value="Unassembled WGS sequence"/>
</dbReference>
<evidence type="ECO:0000256" key="2">
    <source>
        <dbReference type="ARBA" id="ARBA00022801"/>
    </source>
</evidence>
<keyword evidence="2" id="KW-0378">Hydrolase</keyword>